<feature type="domain" description="C2H2-type" evidence="7">
    <location>
        <begin position="348"/>
        <end position="376"/>
    </location>
</feature>
<keyword evidence="2" id="KW-0677">Repeat</keyword>
<dbReference type="SUPFAM" id="SSF57667">
    <property type="entry name" value="beta-beta-alpha zinc fingers"/>
    <property type="match status" value="1"/>
</dbReference>
<dbReference type="Gene3D" id="3.30.160.60">
    <property type="entry name" value="Classic Zinc Finger"/>
    <property type="match status" value="2"/>
</dbReference>
<dbReference type="PROSITE" id="PS50157">
    <property type="entry name" value="ZINC_FINGER_C2H2_2"/>
    <property type="match status" value="2"/>
</dbReference>
<feature type="coiled-coil region" evidence="6">
    <location>
        <begin position="176"/>
        <end position="203"/>
    </location>
</feature>
<dbReference type="GO" id="GO:0008270">
    <property type="term" value="F:zinc ion binding"/>
    <property type="evidence" value="ECO:0007669"/>
    <property type="project" value="UniProtKB-KW"/>
</dbReference>
<dbReference type="GO" id="GO:0005634">
    <property type="term" value="C:nucleus"/>
    <property type="evidence" value="ECO:0007669"/>
    <property type="project" value="TreeGrafter"/>
</dbReference>
<name>A0A915NNR4_9BILA</name>
<dbReference type="WBParaSite" id="scf7180000420498.g5383">
    <property type="protein sequence ID" value="scf7180000420498.g5383"/>
    <property type="gene ID" value="scf7180000420498.g5383"/>
</dbReference>
<dbReference type="InterPro" id="IPR036236">
    <property type="entry name" value="Znf_C2H2_sf"/>
</dbReference>
<evidence type="ECO:0000256" key="5">
    <source>
        <dbReference type="PROSITE-ProRule" id="PRU00042"/>
    </source>
</evidence>
<accession>A0A915NNR4</accession>
<dbReference type="Proteomes" id="UP000887560">
    <property type="component" value="Unplaced"/>
</dbReference>
<evidence type="ECO:0000256" key="6">
    <source>
        <dbReference type="SAM" id="Coils"/>
    </source>
</evidence>
<keyword evidence="4" id="KW-0862">Zinc</keyword>
<evidence type="ECO:0000256" key="3">
    <source>
        <dbReference type="ARBA" id="ARBA00022771"/>
    </source>
</evidence>
<keyword evidence="8" id="KW-1185">Reference proteome</keyword>
<evidence type="ECO:0000313" key="8">
    <source>
        <dbReference type="Proteomes" id="UP000887560"/>
    </source>
</evidence>
<dbReference type="GO" id="GO:0000981">
    <property type="term" value="F:DNA-binding transcription factor activity, RNA polymerase II-specific"/>
    <property type="evidence" value="ECO:0007669"/>
    <property type="project" value="TreeGrafter"/>
</dbReference>
<evidence type="ECO:0000259" key="7">
    <source>
        <dbReference type="PROSITE" id="PS50157"/>
    </source>
</evidence>
<dbReference type="GO" id="GO:0000977">
    <property type="term" value="F:RNA polymerase II transcription regulatory region sequence-specific DNA binding"/>
    <property type="evidence" value="ECO:0007669"/>
    <property type="project" value="TreeGrafter"/>
</dbReference>
<evidence type="ECO:0000256" key="4">
    <source>
        <dbReference type="ARBA" id="ARBA00022833"/>
    </source>
</evidence>
<sequence length="563" mass="65369">MAYRNNGLNCIELREKLKIALEEEYEEKRRTRLKEGITGVGEILKQIRDPRSTGKQRIILNELGAPINGTSFSFWSANRAPASFIASATGENTALPSTSNNHLVNGLNNVVTTLKPIPVLVHSQSSDEISAAVLHPTKPSEIRKLIRSKMVRCRICKNRFLERHLYERHLRDKHPIEFLAYEIQQEEEMIQQRKEELETNRLDEIISGGFIPPQEDLDASKYEVDINEIPLPGELTGGIPARFDRYGVLFQPKRIYKKKVSPQCMFCDKRYRNEHSLKKHISKKHAESAEWVQCLKCFKPVPSKEEMQNHLCELVYICFECVPIRNLCTEVRLFNHRAKFHRGQHSGFKCNLCTQKFLTPRKLRKHKKMSHVFTKTYQCHFCEELFISETAVTTHERIHTGIIKFECKICDFKCNRFLNMEEHRKDEHGYLCTICQSKLGEWADLKNHMLIEHGGYLSSEFNSESPLNFVEEQENSFPPPKSEQQKLSIIYLPEEEIDNSGDEIIKNNSDQLNKRTAQERSTEIFTRMRSICARMPRLKRKRTPKPGSPESLVAFLCSSANIF</sequence>
<dbReference type="PANTHER" id="PTHR24379:SF127">
    <property type="entry name" value="BLOODY FINGERS-RELATED"/>
    <property type="match status" value="1"/>
</dbReference>
<feature type="domain" description="C2H2-type" evidence="7">
    <location>
        <begin position="377"/>
        <end position="401"/>
    </location>
</feature>
<dbReference type="InterPro" id="IPR013087">
    <property type="entry name" value="Znf_C2H2_type"/>
</dbReference>
<dbReference type="PROSITE" id="PS00028">
    <property type="entry name" value="ZINC_FINGER_C2H2_1"/>
    <property type="match status" value="5"/>
</dbReference>
<protein>
    <submittedName>
        <fullName evidence="9">C2H2-type domain-containing protein</fullName>
    </submittedName>
</protein>
<dbReference type="AlphaFoldDB" id="A0A915NNR4"/>
<proteinExistence type="predicted"/>
<dbReference type="PANTHER" id="PTHR24379">
    <property type="entry name" value="KRAB AND ZINC FINGER DOMAIN-CONTAINING"/>
    <property type="match status" value="1"/>
</dbReference>
<keyword evidence="3 5" id="KW-0863">Zinc-finger</keyword>
<organism evidence="8 9">
    <name type="scientific">Meloidogyne floridensis</name>
    <dbReference type="NCBI Taxonomy" id="298350"/>
    <lineage>
        <taxon>Eukaryota</taxon>
        <taxon>Metazoa</taxon>
        <taxon>Ecdysozoa</taxon>
        <taxon>Nematoda</taxon>
        <taxon>Chromadorea</taxon>
        <taxon>Rhabditida</taxon>
        <taxon>Tylenchina</taxon>
        <taxon>Tylenchomorpha</taxon>
        <taxon>Tylenchoidea</taxon>
        <taxon>Meloidogynidae</taxon>
        <taxon>Meloidogyninae</taxon>
        <taxon>Meloidogyne</taxon>
    </lineage>
</organism>
<evidence type="ECO:0000256" key="2">
    <source>
        <dbReference type="ARBA" id="ARBA00022737"/>
    </source>
</evidence>
<evidence type="ECO:0000313" key="9">
    <source>
        <dbReference type="WBParaSite" id="scf7180000420498.g5383"/>
    </source>
</evidence>
<dbReference type="SMART" id="SM00355">
    <property type="entry name" value="ZnF_C2H2"/>
    <property type="match status" value="7"/>
</dbReference>
<keyword evidence="1" id="KW-0479">Metal-binding</keyword>
<keyword evidence="6" id="KW-0175">Coiled coil</keyword>
<evidence type="ECO:0000256" key="1">
    <source>
        <dbReference type="ARBA" id="ARBA00022723"/>
    </source>
</evidence>
<reference evidence="9" key="1">
    <citation type="submission" date="2022-11" db="UniProtKB">
        <authorList>
            <consortium name="WormBaseParasite"/>
        </authorList>
    </citation>
    <scope>IDENTIFICATION</scope>
</reference>